<evidence type="ECO:0000313" key="3">
    <source>
        <dbReference type="Proteomes" id="UP001243330"/>
    </source>
</evidence>
<reference evidence="2" key="1">
    <citation type="submission" date="2023-01" db="EMBL/GenBank/DDBJ databases">
        <title>Colletotrichum chrysophilum M932 genome sequence.</title>
        <authorList>
            <person name="Baroncelli R."/>
        </authorList>
    </citation>
    <scope>NUCLEOTIDE SEQUENCE</scope>
    <source>
        <strain evidence="2">M932</strain>
    </source>
</reference>
<dbReference type="EMBL" id="JAQOWY010000495">
    <property type="protein sequence ID" value="KAK1841242.1"/>
    <property type="molecule type" value="Genomic_DNA"/>
</dbReference>
<accession>A0AAD9A4X9</accession>
<dbReference type="Gene3D" id="4.10.91.20">
    <property type="match status" value="1"/>
</dbReference>
<keyword evidence="3" id="KW-1185">Reference proteome</keyword>
<dbReference type="AlphaFoldDB" id="A0AAD9A4X9"/>
<organism evidence="2 3">
    <name type="scientific">Colletotrichum chrysophilum</name>
    <dbReference type="NCBI Taxonomy" id="1836956"/>
    <lineage>
        <taxon>Eukaryota</taxon>
        <taxon>Fungi</taxon>
        <taxon>Dikarya</taxon>
        <taxon>Ascomycota</taxon>
        <taxon>Pezizomycotina</taxon>
        <taxon>Sordariomycetes</taxon>
        <taxon>Hypocreomycetidae</taxon>
        <taxon>Glomerellales</taxon>
        <taxon>Glomerellaceae</taxon>
        <taxon>Colletotrichum</taxon>
        <taxon>Colletotrichum gloeosporioides species complex</taxon>
    </lineage>
</organism>
<comment type="caution">
    <text evidence="2">The sequence shown here is derived from an EMBL/GenBank/DDBJ whole genome shotgun (WGS) entry which is preliminary data.</text>
</comment>
<feature type="region of interest" description="Disordered" evidence="1">
    <location>
        <begin position="55"/>
        <end position="78"/>
    </location>
</feature>
<evidence type="ECO:0000313" key="2">
    <source>
        <dbReference type="EMBL" id="KAK1841242.1"/>
    </source>
</evidence>
<proteinExistence type="predicted"/>
<name>A0AAD9A4X9_9PEZI</name>
<gene>
    <name evidence="2" type="ORF">CCHR01_16116</name>
</gene>
<evidence type="ECO:0000256" key="1">
    <source>
        <dbReference type="SAM" id="MobiDB-lite"/>
    </source>
</evidence>
<sequence length="78" mass="8230">MSAPTYTLAEGLPYADPSTAQHFGGDGFKGLMLLQDTQLIETLTHMQCGLPSDTAVRSPVSARNGMSRKVTRDAGFGG</sequence>
<dbReference type="Proteomes" id="UP001243330">
    <property type="component" value="Unassembled WGS sequence"/>
</dbReference>
<protein>
    <submittedName>
        <fullName evidence="2">Catalase</fullName>
    </submittedName>
</protein>